<feature type="compositionally biased region" description="Polar residues" evidence="1">
    <location>
        <begin position="228"/>
        <end position="248"/>
    </location>
</feature>
<reference evidence="3 4" key="1">
    <citation type="submission" date="2017-11" db="EMBL/GenBank/DDBJ databases">
        <title>De-novo sequencing of pomegranate (Punica granatum L.) genome.</title>
        <authorList>
            <person name="Akparov Z."/>
            <person name="Amiraslanov A."/>
            <person name="Hajiyeva S."/>
            <person name="Abbasov M."/>
            <person name="Kaur K."/>
            <person name="Hamwieh A."/>
            <person name="Solovyev V."/>
            <person name="Salamov A."/>
            <person name="Braich B."/>
            <person name="Kosarev P."/>
            <person name="Mahmoud A."/>
            <person name="Hajiyev E."/>
            <person name="Babayeva S."/>
            <person name="Izzatullayeva V."/>
            <person name="Mammadov A."/>
            <person name="Mammadov A."/>
            <person name="Sharifova S."/>
            <person name="Ojaghi J."/>
            <person name="Eynullazada K."/>
            <person name="Bayramov B."/>
            <person name="Abdulazimova A."/>
            <person name="Shahmuradov I."/>
        </authorList>
    </citation>
    <scope>NUCLEOTIDE SEQUENCE [LARGE SCALE GENOMIC DNA]</scope>
    <source>
        <strain evidence="4">cv. AG2017</strain>
        <tissue evidence="3">Leaf</tissue>
    </source>
</reference>
<proteinExistence type="predicted"/>
<feature type="compositionally biased region" description="Pro residues" evidence="1">
    <location>
        <begin position="217"/>
        <end position="227"/>
    </location>
</feature>
<evidence type="ECO:0000313" key="4">
    <source>
        <dbReference type="Proteomes" id="UP000233551"/>
    </source>
</evidence>
<keyword evidence="4" id="KW-1185">Reference proteome</keyword>
<dbReference type="Proteomes" id="UP000233551">
    <property type="component" value="Unassembled WGS sequence"/>
</dbReference>
<evidence type="ECO:0000256" key="1">
    <source>
        <dbReference type="SAM" id="MobiDB-lite"/>
    </source>
</evidence>
<feature type="signal peptide" evidence="2">
    <location>
        <begin position="1"/>
        <end position="26"/>
    </location>
</feature>
<feature type="chain" id="PRO_5014144434" evidence="2">
    <location>
        <begin position="27"/>
        <end position="248"/>
    </location>
</feature>
<organism evidence="3 4">
    <name type="scientific">Punica granatum</name>
    <name type="common">Pomegranate</name>
    <dbReference type="NCBI Taxonomy" id="22663"/>
    <lineage>
        <taxon>Eukaryota</taxon>
        <taxon>Viridiplantae</taxon>
        <taxon>Streptophyta</taxon>
        <taxon>Embryophyta</taxon>
        <taxon>Tracheophyta</taxon>
        <taxon>Spermatophyta</taxon>
        <taxon>Magnoliopsida</taxon>
        <taxon>eudicotyledons</taxon>
        <taxon>Gunneridae</taxon>
        <taxon>Pentapetalae</taxon>
        <taxon>rosids</taxon>
        <taxon>malvids</taxon>
        <taxon>Myrtales</taxon>
        <taxon>Lythraceae</taxon>
        <taxon>Punica</taxon>
    </lineage>
</organism>
<evidence type="ECO:0000256" key="2">
    <source>
        <dbReference type="SAM" id="SignalP"/>
    </source>
</evidence>
<comment type="caution">
    <text evidence="3">The sequence shown here is derived from an EMBL/GenBank/DDBJ whole genome shotgun (WGS) entry which is preliminary data.</text>
</comment>
<dbReference type="AlphaFoldDB" id="A0A2I0JYT7"/>
<accession>A0A2I0JYT7</accession>
<evidence type="ECO:0000313" key="3">
    <source>
        <dbReference type="EMBL" id="PKI61514.1"/>
    </source>
</evidence>
<protein>
    <submittedName>
        <fullName evidence="3">Uncharacterized protein</fullName>
    </submittedName>
</protein>
<gene>
    <name evidence="3" type="ORF">CRG98_018098</name>
</gene>
<name>A0A2I0JYT7_PUNGR</name>
<feature type="region of interest" description="Disordered" evidence="1">
    <location>
        <begin position="217"/>
        <end position="248"/>
    </location>
</feature>
<sequence>MSPNSSLSPSLTFLLNLAHWLSLTQAIRGTCKKDMHENLSTPANKPPSSALACIFYFGLKSDANASSTAREQTAEEKDLLNRSIKHEGRWNLRVFTSFVLGVATTATRKESCITVMEYKAVAGGPGGEVEVIPSENDGVVAPEVNRHVVRESPAVKKGDLFGPWMMVCNRGRKSRVVTDVSAKKGNETQPMAPIARPPRLAQPRAVALVKILQCPRVAPPRSAPAPMTPSSESTKGDITSQTVEMSAT</sequence>
<keyword evidence="2" id="KW-0732">Signal</keyword>
<dbReference type="EMBL" id="PGOL01001030">
    <property type="protein sequence ID" value="PKI61514.1"/>
    <property type="molecule type" value="Genomic_DNA"/>
</dbReference>